<dbReference type="PANTHER" id="PTHR48050:SF13">
    <property type="entry name" value="STEROL 3-BETA-GLUCOSYLTRANSFERASE UGT80A2"/>
    <property type="match status" value="1"/>
</dbReference>
<gene>
    <name evidence="2" type="ORF">SAMN05216410_0156</name>
</gene>
<name>A0A1G6XJE6_9MICO</name>
<proteinExistence type="predicted"/>
<sequence>MSRILFVTWDGGGNVTPAVEIGRELQRRGDDIRFLGQHQQRESLELAGFGFAAYRTPGPWTATGRRGSIATKVGFLRLLVGRSLGRDLVAEVGRHPADLVVIDCLLYGALDAASRGGIRHVVFVHSLFAAVAEKMAGGAPGAVAQIVGLNPWKLWSKAVAVVAVTLEELDRPTEKPLAISYTGPVLPTIEGEPGNRRTSSATILVSLSTTYIAGQTAVMQNILDAVADLPVRVLLTTGPAVDPDDLHPPANAEVRRFVPHAQVMPGVSLVVGHGGHSTTMLALAHDLPLVVLPMNPAFDQPLIGQRIHDLGAGATLPSSSTPAQVRAVIDDVLADESCRHEAARLGAAIRAARGRETAADLLQSLIT</sequence>
<evidence type="ECO:0000313" key="3">
    <source>
        <dbReference type="Proteomes" id="UP000199039"/>
    </source>
</evidence>
<protein>
    <submittedName>
        <fullName evidence="2">Glycosyltransferase, MGT family</fullName>
    </submittedName>
</protein>
<dbReference type="STRING" id="1814289.SAMN05216410_0156"/>
<dbReference type="InterPro" id="IPR010610">
    <property type="entry name" value="EryCIII-like_C"/>
</dbReference>
<dbReference type="Pfam" id="PF06722">
    <property type="entry name" value="EryCIII-like_C"/>
    <property type="match status" value="1"/>
</dbReference>
<evidence type="ECO:0000313" key="2">
    <source>
        <dbReference type="EMBL" id="SDD78191.1"/>
    </source>
</evidence>
<dbReference type="CDD" id="cd03784">
    <property type="entry name" value="GT1_Gtf-like"/>
    <property type="match status" value="1"/>
</dbReference>
<dbReference type="Proteomes" id="UP000199039">
    <property type="component" value="Unassembled WGS sequence"/>
</dbReference>
<dbReference type="InterPro" id="IPR050426">
    <property type="entry name" value="Glycosyltransferase_28"/>
</dbReference>
<feature type="domain" description="Erythromycin biosynthesis protein CIII-like C-terminal" evidence="1">
    <location>
        <begin position="221"/>
        <end position="348"/>
    </location>
</feature>
<dbReference type="InterPro" id="IPR002213">
    <property type="entry name" value="UDP_glucos_trans"/>
</dbReference>
<organism evidence="2 3">
    <name type="scientific">Sanguibacter gelidistatuariae</name>
    <dbReference type="NCBI Taxonomy" id="1814289"/>
    <lineage>
        <taxon>Bacteria</taxon>
        <taxon>Bacillati</taxon>
        <taxon>Actinomycetota</taxon>
        <taxon>Actinomycetes</taxon>
        <taxon>Micrococcales</taxon>
        <taxon>Sanguibacteraceae</taxon>
        <taxon>Sanguibacter</taxon>
    </lineage>
</organism>
<accession>A0A1G6XJE6</accession>
<dbReference type="SUPFAM" id="SSF53756">
    <property type="entry name" value="UDP-Glycosyltransferase/glycogen phosphorylase"/>
    <property type="match status" value="1"/>
</dbReference>
<evidence type="ECO:0000259" key="1">
    <source>
        <dbReference type="Pfam" id="PF06722"/>
    </source>
</evidence>
<keyword evidence="2" id="KW-0808">Transferase</keyword>
<dbReference type="Gene3D" id="3.40.50.2000">
    <property type="entry name" value="Glycogen Phosphorylase B"/>
    <property type="match status" value="2"/>
</dbReference>
<dbReference type="RefSeq" id="WP_175559185.1">
    <property type="nucleotide sequence ID" value="NZ_FMYH01000011.1"/>
</dbReference>
<reference evidence="2 3" key="1">
    <citation type="submission" date="2016-09" db="EMBL/GenBank/DDBJ databases">
        <authorList>
            <person name="Capua I."/>
            <person name="De Benedictis P."/>
            <person name="Joannis T."/>
            <person name="Lombin L.H."/>
            <person name="Cattoli G."/>
        </authorList>
    </citation>
    <scope>NUCLEOTIDE SEQUENCE [LARGE SCALE GENOMIC DNA]</scope>
    <source>
        <strain evidence="2 3">ISLP-3</strain>
    </source>
</reference>
<dbReference type="PANTHER" id="PTHR48050">
    <property type="entry name" value="STEROL 3-BETA-GLUCOSYLTRANSFERASE"/>
    <property type="match status" value="1"/>
</dbReference>
<dbReference type="GO" id="GO:0016758">
    <property type="term" value="F:hexosyltransferase activity"/>
    <property type="evidence" value="ECO:0007669"/>
    <property type="project" value="UniProtKB-ARBA"/>
</dbReference>
<dbReference type="AlphaFoldDB" id="A0A1G6XJE6"/>
<dbReference type="GO" id="GO:0008194">
    <property type="term" value="F:UDP-glycosyltransferase activity"/>
    <property type="evidence" value="ECO:0007669"/>
    <property type="project" value="InterPro"/>
</dbReference>
<keyword evidence="3" id="KW-1185">Reference proteome</keyword>
<dbReference type="EMBL" id="FMYH01000011">
    <property type="protein sequence ID" value="SDD78191.1"/>
    <property type="molecule type" value="Genomic_DNA"/>
</dbReference>
<dbReference type="GO" id="GO:0017000">
    <property type="term" value="P:antibiotic biosynthetic process"/>
    <property type="evidence" value="ECO:0007669"/>
    <property type="project" value="UniProtKB-ARBA"/>
</dbReference>